<dbReference type="EnsemblPlants" id="Pp3c2_15420V3.1">
    <property type="protein sequence ID" value="Pp3c2_15420V3.1"/>
    <property type="gene ID" value="Pp3c2_15420"/>
</dbReference>
<dbReference type="Proteomes" id="UP000006727">
    <property type="component" value="Chromosome 2"/>
</dbReference>
<reference evidence="1 3" key="1">
    <citation type="journal article" date="2008" name="Science">
        <title>The Physcomitrella genome reveals evolutionary insights into the conquest of land by plants.</title>
        <authorList>
            <person name="Rensing S."/>
            <person name="Lang D."/>
            <person name="Zimmer A."/>
            <person name="Terry A."/>
            <person name="Salamov A."/>
            <person name="Shapiro H."/>
            <person name="Nishiyama T."/>
            <person name="Perroud P.-F."/>
            <person name="Lindquist E."/>
            <person name="Kamisugi Y."/>
            <person name="Tanahashi T."/>
            <person name="Sakakibara K."/>
            <person name="Fujita T."/>
            <person name="Oishi K."/>
            <person name="Shin-I T."/>
            <person name="Kuroki Y."/>
            <person name="Toyoda A."/>
            <person name="Suzuki Y."/>
            <person name="Hashimoto A."/>
            <person name="Yamaguchi K."/>
            <person name="Sugano A."/>
            <person name="Kohara Y."/>
            <person name="Fujiyama A."/>
            <person name="Anterola A."/>
            <person name="Aoki S."/>
            <person name="Ashton N."/>
            <person name="Barbazuk W.B."/>
            <person name="Barker E."/>
            <person name="Bennetzen J."/>
            <person name="Bezanilla M."/>
            <person name="Blankenship R."/>
            <person name="Cho S.H."/>
            <person name="Dutcher S."/>
            <person name="Estelle M."/>
            <person name="Fawcett J.A."/>
            <person name="Gundlach H."/>
            <person name="Hanada K."/>
            <person name="Heyl A."/>
            <person name="Hicks K.A."/>
            <person name="Hugh J."/>
            <person name="Lohr M."/>
            <person name="Mayer K."/>
            <person name="Melkozernov A."/>
            <person name="Murata T."/>
            <person name="Nelson D."/>
            <person name="Pils B."/>
            <person name="Prigge M."/>
            <person name="Reiss B."/>
            <person name="Renner T."/>
            <person name="Rombauts S."/>
            <person name="Rushton P."/>
            <person name="Sanderfoot A."/>
            <person name="Schween G."/>
            <person name="Shiu S.-H."/>
            <person name="Stueber K."/>
            <person name="Theodoulou F.L."/>
            <person name="Tu H."/>
            <person name="Van de Peer Y."/>
            <person name="Verrier P.J."/>
            <person name="Waters E."/>
            <person name="Wood A."/>
            <person name="Yang L."/>
            <person name="Cove D."/>
            <person name="Cuming A."/>
            <person name="Hasebe M."/>
            <person name="Lucas S."/>
            <person name="Mishler D.B."/>
            <person name="Reski R."/>
            <person name="Grigoriev I."/>
            <person name="Quatrano R.S."/>
            <person name="Boore J.L."/>
        </authorList>
    </citation>
    <scope>NUCLEOTIDE SEQUENCE [LARGE SCALE GENOMIC DNA]</scope>
    <source>
        <strain evidence="2 3">cv. Gransden 2004</strain>
    </source>
</reference>
<reference evidence="1 3" key="2">
    <citation type="journal article" date="2018" name="Plant J.">
        <title>The Physcomitrella patens chromosome-scale assembly reveals moss genome structure and evolution.</title>
        <authorList>
            <person name="Lang D."/>
            <person name="Ullrich K.K."/>
            <person name="Murat F."/>
            <person name="Fuchs J."/>
            <person name="Jenkins J."/>
            <person name="Haas F.B."/>
            <person name="Piednoel M."/>
            <person name="Gundlach H."/>
            <person name="Van Bel M."/>
            <person name="Meyberg R."/>
            <person name="Vives C."/>
            <person name="Morata J."/>
            <person name="Symeonidi A."/>
            <person name="Hiss M."/>
            <person name="Muchero W."/>
            <person name="Kamisugi Y."/>
            <person name="Saleh O."/>
            <person name="Blanc G."/>
            <person name="Decker E.L."/>
            <person name="van Gessel N."/>
            <person name="Grimwood J."/>
            <person name="Hayes R.D."/>
            <person name="Graham S.W."/>
            <person name="Gunter L.E."/>
            <person name="McDaniel S.F."/>
            <person name="Hoernstein S.N.W."/>
            <person name="Larsson A."/>
            <person name="Li F.W."/>
            <person name="Perroud P.F."/>
            <person name="Phillips J."/>
            <person name="Ranjan P."/>
            <person name="Rokshar D.S."/>
            <person name="Rothfels C.J."/>
            <person name="Schneider L."/>
            <person name="Shu S."/>
            <person name="Stevenson D.W."/>
            <person name="Thummler F."/>
            <person name="Tillich M."/>
            <person name="Villarreal Aguilar J.C."/>
            <person name="Widiez T."/>
            <person name="Wong G.K."/>
            <person name="Wymore A."/>
            <person name="Zhang Y."/>
            <person name="Zimmer A.D."/>
            <person name="Quatrano R.S."/>
            <person name="Mayer K.F.X."/>
            <person name="Goodstein D."/>
            <person name="Casacuberta J.M."/>
            <person name="Vandepoele K."/>
            <person name="Reski R."/>
            <person name="Cuming A.C."/>
            <person name="Tuskan G.A."/>
            <person name="Maumus F."/>
            <person name="Salse J."/>
            <person name="Schmutz J."/>
            <person name="Rensing S.A."/>
        </authorList>
    </citation>
    <scope>NUCLEOTIDE SEQUENCE [LARGE SCALE GENOMIC DNA]</scope>
    <source>
        <strain evidence="2 3">cv. Gransden 2004</strain>
    </source>
</reference>
<evidence type="ECO:0000313" key="1">
    <source>
        <dbReference type="EMBL" id="PNR59927.1"/>
    </source>
</evidence>
<accession>A0A2K1L1L9</accession>
<dbReference type="EMBL" id="ABEU02000002">
    <property type="protein sequence ID" value="PNR59927.1"/>
    <property type="molecule type" value="Genomic_DNA"/>
</dbReference>
<evidence type="ECO:0000313" key="3">
    <source>
        <dbReference type="Proteomes" id="UP000006727"/>
    </source>
</evidence>
<name>A0A2K1L1L9_PHYPA</name>
<reference evidence="2" key="3">
    <citation type="submission" date="2020-12" db="UniProtKB">
        <authorList>
            <consortium name="EnsemblPlants"/>
        </authorList>
    </citation>
    <scope>IDENTIFICATION</scope>
</reference>
<organism evidence="1">
    <name type="scientific">Physcomitrium patens</name>
    <name type="common">Spreading-leaved earth moss</name>
    <name type="synonym">Physcomitrella patens</name>
    <dbReference type="NCBI Taxonomy" id="3218"/>
    <lineage>
        <taxon>Eukaryota</taxon>
        <taxon>Viridiplantae</taxon>
        <taxon>Streptophyta</taxon>
        <taxon>Embryophyta</taxon>
        <taxon>Bryophyta</taxon>
        <taxon>Bryophytina</taxon>
        <taxon>Bryopsida</taxon>
        <taxon>Funariidae</taxon>
        <taxon>Funariales</taxon>
        <taxon>Funariaceae</taxon>
        <taxon>Physcomitrium</taxon>
    </lineage>
</organism>
<dbReference type="AlphaFoldDB" id="A0A2K1L1L9"/>
<evidence type="ECO:0000313" key="2">
    <source>
        <dbReference type="EnsemblPlants" id="Pp3c2_15420V3.1"/>
    </source>
</evidence>
<gene>
    <name evidence="1" type="ORF">PHYPA_002719</name>
</gene>
<keyword evidence="3" id="KW-1185">Reference proteome</keyword>
<protein>
    <submittedName>
        <fullName evidence="1 2">Uncharacterized protein</fullName>
    </submittedName>
</protein>
<sequence length="231" mass="26581">MYSDSMIPPYATMVDPPVYEKRADALLPPWLKDEPEIVTGRSHDPDAFMPCNSQTAPFATFHNLPSPLEYDGPLTEAPWNKETPVNPTYRGPYPNEYRHSSPFAITDNYKQPPQVCVQELYQGSGIYLTCPCGRDKHKYCSQRERMYSNFEIETMRLGTKNCLIRYQSGVVESMSIPICHPHRLPRLRRLKTSSIKSRQVLNPPIHSLMMMIDLGKPYLHAENLHSKEPTR</sequence>
<proteinExistence type="predicted"/>
<dbReference type="Gramene" id="Pp3c2_15420V3.1">
    <property type="protein sequence ID" value="Pp3c2_15420V3.1"/>
    <property type="gene ID" value="Pp3c2_15420"/>
</dbReference>